<dbReference type="EMBL" id="GL883013">
    <property type="protein sequence ID" value="EGG20061.1"/>
    <property type="molecule type" value="Genomic_DNA"/>
</dbReference>
<reference evidence="2" key="1">
    <citation type="journal article" date="2011" name="Genome Res.">
        <title>Phylogeny-wide analysis of social amoeba genomes highlights ancient origins for complex intercellular communication.</title>
        <authorList>
            <person name="Heidel A.J."/>
            <person name="Lawal H.M."/>
            <person name="Felder M."/>
            <person name="Schilde C."/>
            <person name="Helps N.R."/>
            <person name="Tunggal B."/>
            <person name="Rivero F."/>
            <person name="John U."/>
            <person name="Schleicher M."/>
            <person name="Eichinger L."/>
            <person name="Platzer M."/>
            <person name="Noegel A.A."/>
            <person name="Schaap P."/>
            <person name="Gloeckner G."/>
        </authorList>
    </citation>
    <scope>NUCLEOTIDE SEQUENCE [LARGE SCALE GENOMIC DNA]</scope>
    <source>
        <strain evidence="2">SH3</strain>
    </source>
</reference>
<name>F4PVP7_CACFS</name>
<dbReference type="InterPro" id="IPR052980">
    <property type="entry name" value="Crinkler_effector"/>
</dbReference>
<dbReference type="PANTHER" id="PTHR33129:SF1">
    <property type="entry name" value="ATP-BINDING PROTEIN"/>
    <property type="match status" value="1"/>
</dbReference>
<evidence type="ECO:0000313" key="1">
    <source>
        <dbReference type="EMBL" id="EGG20061.1"/>
    </source>
</evidence>
<dbReference type="Proteomes" id="UP000007797">
    <property type="component" value="Unassembled WGS sequence"/>
</dbReference>
<sequence>MSCAAIQTPETHTVSDQGLLVNAISCTDLEACVSSINMPDSPQSGSHIVIHLDVEPNCPDFSVPRVSFASNYVKEKMVQRFYWNWREEVIKKISLVGTTQIGGLLFEQLSHQTLSNGGRYIIRSLEEEEDNLCESHLHFFPTNFGSVKNTAELVERRNSDNRFPPETYVRPTDLNFPAIDSFAGKYLFQITKTNQHPVSFKELTHITYNLDPLTPIDPTKHQQWLMHQQQQQQQRVMHQQQQQLVIHPQQQRVMHLPNYVELKTQTDPNGKKSSTKTRVKAPRNVRQYALQMVFTSIPASELYPVGSDVDNY</sequence>
<dbReference type="PANTHER" id="PTHR33129">
    <property type="entry name" value="PROTEIN KINASE DOMAIN-CONTAINING PROTEIN-RELATED"/>
    <property type="match status" value="1"/>
</dbReference>
<keyword evidence="2" id="KW-1185">Reference proteome</keyword>
<dbReference type="GeneID" id="14872415"/>
<gene>
    <name evidence="1" type="ORF">DFA_07178</name>
</gene>
<proteinExistence type="predicted"/>
<dbReference type="AlphaFoldDB" id="F4PVP7"/>
<organism evidence="1 2">
    <name type="scientific">Cavenderia fasciculata</name>
    <name type="common">Slime mold</name>
    <name type="synonym">Dictyostelium fasciculatum</name>
    <dbReference type="NCBI Taxonomy" id="261658"/>
    <lineage>
        <taxon>Eukaryota</taxon>
        <taxon>Amoebozoa</taxon>
        <taxon>Evosea</taxon>
        <taxon>Eumycetozoa</taxon>
        <taxon>Dictyostelia</taxon>
        <taxon>Acytosteliales</taxon>
        <taxon>Cavenderiaceae</taxon>
        <taxon>Cavenderia</taxon>
    </lineage>
</organism>
<dbReference type="RefSeq" id="XP_004367044.1">
    <property type="nucleotide sequence ID" value="XM_004366987.1"/>
</dbReference>
<dbReference type="STRING" id="1054147.F4PVP7"/>
<dbReference type="KEGG" id="dfa:DFA_07178"/>
<accession>F4PVP7</accession>
<protein>
    <submittedName>
        <fullName evidence="1">Uncharacterized protein</fullName>
    </submittedName>
</protein>
<evidence type="ECO:0000313" key="2">
    <source>
        <dbReference type="Proteomes" id="UP000007797"/>
    </source>
</evidence>